<name>A0A6A6HBC2_VIRVR</name>
<accession>A0A6A6HBC2</accession>
<sequence>MPTPNHAFSNDHSYVPPIAGRGVGDIRLLRHSLTNLKTTKDGKTILIPQPSDDPADPLNWSWGKKHLVLFTLFLPALFTDFGMTWGEAVCTTLFQAQAPSFGMTVAATALSINGGIFLQGPGGVIAVPFTQRFGRLPVLFWSQLLSCIMVIGASQASGYAGFTACRTLQGFFNTAPQVIGLSVVHDMFFFHERTIRINLWAFSFVFGPFLAPMLSAFAVEGISWRACYGILAGLYGFSALVLVFFGDETLYDRKNPQPQHSNTVGGANRFLLLVGYHGAKAQGRPTIWSVSKHIAELQFKPQILLITACFMMLLFMWSIGIITTVPQFIVPPPYSFSPNALALFYLGPMIGALIGELWGHVFNEWNARLYMRRHSGRHEPENRLWGTYAPAIAAIAGLVLFGQTLQHTLTWFALDFAWGMYTFAQVTATTAVSAYLLDSFPKHAALVASILNFWRTTGGFTVGYFQMDWVKRNGAGVSFGCQAAILAAGFASIVAVQIWGRRWRMRYPPPVAEN</sequence>
<evidence type="ECO:0000256" key="5">
    <source>
        <dbReference type="SAM" id="Phobius"/>
    </source>
</evidence>
<dbReference type="EMBL" id="ML991792">
    <property type="protein sequence ID" value="KAF2235352.1"/>
    <property type="molecule type" value="Genomic_DNA"/>
</dbReference>
<dbReference type="InterPro" id="IPR036259">
    <property type="entry name" value="MFS_trans_sf"/>
</dbReference>
<reference evidence="6" key="1">
    <citation type="journal article" date="2020" name="Stud. Mycol.">
        <title>101 Dothideomycetes genomes: a test case for predicting lifestyles and emergence of pathogens.</title>
        <authorList>
            <person name="Haridas S."/>
            <person name="Albert R."/>
            <person name="Binder M."/>
            <person name="Bloem J."/>
            <person name="Labutti K."/>
            <person name="Salamov A."/>
            <person name="Andreopoulos B."/>
            <person name="Baker S."/>
            <person name="Barry K."/>
            <person name="Bills G."/>
            <person name="Bluhm B."/>
            <person name="Cannon C."/>
            <person name="Castanera R."/>
            <person name="Culley D."/>
            <person name="Daum C."/>
            <person name="Ezra D."/>
            <person name="Gonzalez J."/>
            <person name="Henrissat B."/>
            <person name="Kuo A."/>
            <person name="Liang C."/>
            <person name="Lipzen A."/>
            <person name="Lutzoni F."/>
            <person name="Magnuson J."/>
            <person name="Mondo S."/>
            <person name="Nolan M."/>
            <person name="Ohm R."/>
            <person name="Pangilinan J."/>
            <person name="Park H.-J."/>
            <person name="Ramirez L."/>
            <person name="Alfaro M."/>
            <person name="Sun H."/>
            <person name="Tritt A."/>
            <person name="Yoshinaga Y."/>
            <person name="Zwiers L.-H."/>
            <person name="Turgeon B."/>
            <person name="Goodwin S."/>
            <person name="Spatafora J."/>
            <person name="Crous P."/>
            <person name="Grigoriev I."/>
        </authorList>
    </citation>
    <scope>NUCLEOTIDE SEQUENCE</scope>
    <source>
        <strain evidence="6">Tuck. ex Michener</strain>
    </source>
</reference>
<feature type="transmembrane region" description="Helical" evidence="5">
    <location>
        <begin position="477"/>
        <end position="499"/>
    </location>
</feature>
<dbReference type="AlphaFoldDB" id="A0A6A6HBC2"/>
<feature type="transmembrane region" description="Helical" evidence="5">
    <location>
        <begin position="138"/>
        <end position="162"/>
    </location>
</feature>
<evidence type="ECO:0000256" key="4">
    <source>
        <dbReference type="ARBA" id="ARBA00023136"/>
    </source>
</evidence>
<keyword evidence="3 5" id="KW-1133">Transmembrane helix</keyword>
<organism evidence="6 7">
    <name type="scientific">Viridothelium virens</name>
    <name type="common">Speckled blister lichen</name>
    <name type="synonym">Trypethelium virens</name>
    <dbReference type="NCBI Taxonomy" id="1048519"/>
    <lineage>
        <taxon>Eukaryota</taxon>
        <taxon>Fungi</taxon>
        <taxon>Dikarya</taxon>
        <taxon>Ascomycota</taxon>
        <taxon>Pezizomycotina</taxon>
        <taxon>Dothideomycetes</taxon>
        <taxon>Dothideomycetes incertae sedis</taxon>
        <taxon>Trypetheliales</taxon>
        <taxon>Trypetheliaceae</taxon>
        <taxon>Viridothelium</taxon>
    </lineage>
</organism>
<feature type="transmembrane region" description="Helical" evidence="5">
    <location>
        <begin position="303"/>
        <end position="322"/>
    </location>
</feature>
<feature type="transmembrane region" description="Helical" evidence="5">
    <location>
        <begin position="384"/>
        <end position="404"/>
    </location>
</feature>
<evidence type="ECO:0000256" key="2">
    <source>
        <dbReference type="ARBA" id="ARBA00022692"/>
    </source>
</evidence>
<dbReference type="InterPro" id="IPR011701">
    <property type="entry name" value="MFS"/>
</dbReference>
<feature type="transmembrane region" description="Helical" evidence="5">
    <location>
        <begin position="223"/>
        <end position="245"/>
    </location>
</feature>
<evidence type="ECO:0000313" key="7">
    <source>
        <dbReference type="Proteomes" id="UP000800092"/>
    </source>
</evidence>
<feature type="transmembrane region" description="Helical" evidence="5">
    <location>
        <begin position="444"/>
        <end position="465"/>
    </location>
</feature>
<keyword evidence="4 5" id="KW-0472">Membrane</keyword>
<dbReference type="GO" id="GO:0005886">
    <property type="term" value="C:plasma membrane"/>
    <property type="evidence" value="ECO:0007669"/>
    <property type="project" value="TreeGrafter"/>
</dbReference>
<evidence type="ECO:0000313" key="6">
    <source>
        <dbReference type="EMBL" id="KAF2235352.1"/>
    </source>
</evidence>
<proteinExistence type="predicted"/>
<dbReference type="Proteomes" id="UP000800092">
    <property type="component" value="Unassembled WGS sequence"/>
</dbReference>
<evidence type="ECO:0000256" key="1">
    <source>
        <dbReference type="ARBA" id="ARBA00004141"/>
    </source>
</evidence>
<keyword evidence="2 5" id="KW-0812">Transmembrane</keyword>
<feature type="transmembrane region" description="Helical" evidence="5">
    <location>
        <begin position="416"/>
        <end position="437"/>
    </location>
</feature>
<gene>
    <name evidence="6" type="ORF">EV356DRAFT_523289</name>
</gene>
<dbReference type="Gene3D" id="1.20.1250.20">
    <property type="entry name" value="MFS general substrate transporter like domains"/>
    <property type="match status" value="1"/>
</dbReference>
<protein>
    <submittedName>
        <fullName evidence="6">MFS general substrate transporter</fullName>
    </submittedName>
</protein>
<feature type="transmembrane region" description="Helical" evidence="5">
    <location>
        <begin position="98"/>
        <end position="118"/>
    </location>
</feature>
<dbReference type="OrthoDB" id="2533084at2759"/>
<comment type="subcellular location">
    <subcellularLocation>
        <location evidence="1">Membrane</location>
        <topology evidence="1">Multi-pass membrane protein</topology>
    </subcellularLocation>
</comment>
<feature type="transmembrane region" description="Helical" evidence="5">
    <location>
        <begin position="342"/>
        <end position="363"/>
    </location>
</feature>
<feature type="transmembrane region" description="Helical" evidence="5">
    <location>
        <begin position="67"/>
        <end position="86"/>
    </location>
</feature>
<evidence type="ECO:0000256" key="3">
    <source>
        <dbReference type="ARBA" id="ARBA00022989"/>
    </source>
</evidence>
<dbReference type="GO" id="GO:0022857">
    <property type="term" value="F:transmembrane transporter activity"/>
    <property type="evidence" value="ECO:0007669"/>
    <property type="project" value="InterPro"/>
</dbReference>
<dbReference type="SUPFAM" id="SSF103473">
    <property type="entry name" value="MFS general substrate transporter"/>
    <property type="match status" value="1"/>
</dbReference>
<feature type="transmembrane region" description="Helical" evidence="5">
    <location>
        <begin position="197"/>
        <end position="217"/>
    </location>
</feature>
<dbReference type="PANTHER" id="PTHR23502">
    <property type="entry name" value="MAJOR FACILITATOR SUPERFAMILY"/>
    <property type="match status" value="1"/>
</dbReference>
<keyword evidence="7" id="KW-1185">Reference proteome</keyword>
<dbReference type="Pfam" id="PF07690">
    <property type="entry name" value="MFS_1"/>
    <property type="match status" value="1"/>
</dbReference>
<dbReference type="PANTHER" id="PTHR23502:SF159">
    <property type="entry name" value="TRANSPORTER, PUTATIVE (AFU_ORTHOLOGUE AFUA_4G14230)-RELATED"/>
    <property type="match status" value="1"/>
</dbReference>